<gene>
    <name evidence="2" type="ORF">EZS28_008934</name>
</gene>
<evidence type="ECO:0000313" key="3">
    <source>
        <dbReference type="Proteomes" id="UP000324800"/>
    </source>
</evidence>
<protein>
    <submittedName>
        <fullName evidence="2">Uncharacterized protein</fullName>
    </submittedName>
</protein>
<reference evidence="2 3" key="1">
    <citation type="submission" date="2019-03" db="EMBL/GenBank/DDBJ databases">
        <title>Single cell metagenomics reveals metabolic interactions within the superorganism composed of flagellate Streblomastix strix and complex community of Bacteroidetes bacteria on its surface.</title>
        <authorList>
            <person name="Treitli S.C."/>
            <person name="Kolisko M."/>
            <person name="Husnik F."/>
            <person name="Keeling P."/>
            <person name="Hampl V."/>
        </authorList>
    </citation>
    <scope>NUCLEOTIDE SEQUENCE [LARGE SCALE GENOMIC DNA]</scope>
    <source>
        <strain evidence="2">ST1C</strain>
    </source>
</reference>
<organism evidence="2 3">
    <name type="scientific">Streblomastix strix</name>
    <dbReference type="NCBI Taxonomy" id="222440"/>
    <lineage>
        <taxon>Eukaryota</taxon>
        <taxon>Metamonada</taxon>
        <taxon>Preaxostyla</taxon>
        <taxon>Oxymonadida</taxon>
        <taxon>Streblomastigidae</taxon>
        <taxon>Streblomastix</taxon>
    </lineage>
</organism>
<evidence type="ECO:0000313" key="2">
    <source>
        <dbReference type="EMBL" id="KAA6395539.1"/>
    </source>
</evidence>
<dbReference type="AlphaFoldDB" id="A0A5J4WMT7"/>
<proteinExistence type="predicted"/>
<sequence length="234" mass="25035">MSAEIQSENSTPPQAISPSFMKALPPELTTETSQPAPAPAQCMSPGSPGIVPNIPKLNLAVTQSQGGRKKNQNHQNFKPEQLQAIHQGKAQQVQAAQVQQAQPGITQSTQPDQAQPAQGTPPKEVQAPPKEVQALPTQSLQIQSTQQLPTFTHSSQGQLPPLVIQDNFKKIPNLSLITSQALLPIKQQAPPIVMLDSMKKTSNVTQPSQSTLQPLQKPSNTQQTSNTAPATPKV</sequence>
<evidence type="ECO:0000256" key="1">
    <source>
        <dbReference type="SAM" id="MobiDB-lite"/>
    </source>
</evidence>
<dbReference type="EMBL" id="SNRW01001656">
    <property type="protein sequence ID" value="KAA6395539.1"/>
    <property type="molecule type" value="Genomic_DNA"/>
</dbReference>
<name>A0A5J4WMT7_9EUKA</name>
<dbReference type="Proteomes" id="UP000324800">
    <property type="component" value="Unassembled WGS sequence"/>
</dbReference>
<comment type="caution">
    <text evidence="2">The sequence shown here is derived from an EMBL/GenBank/DDBJ whole genome shotgun (WGS) entry which is preliminary data.</text>
</comment>
<feature type="compositionally biased region" description="Polar residues" evidence="1">
    <location>
        <begin position="1"/>
        <end position="17"/>
    </location>
</feature>
<feature type="region of interest" description="Disordered" evidence="1">
    <location>
        <begin position="200"/>
        <end position="234"/>
    </location>
</feature>
<feature type="compositionally biased region" description="Low complexity" evidence="1">
    <location>
        <begin position="135"/>
        <end position="150"/>
    </location>
</feature>
<feature type="compositionally biased region" description="Low complexity" evidence="1">
    <location>
        <begin position="90"/>
        <end position="102"/>
    </location>
</feature>
<accession>A0A5J4WMT7</accession>
<feature type="compositionally biased region" description="Polar residues" evidence="1">
    <location>
        <begin position="103"/>
        <end position="118"/>
    </location>
</feature>
<feature type="region of interest" description="Disordered" evidence="1">
    <location>
        <begin position="1"/>
        <end position="156"/>
    </location>
</feature>